<organism evidence="4 5">
    <name type="scientific">Paenibacillus oryzae</name>
    <dbReference type="NCBI Taxonomy" id="1844972"/>
    <lineage>
        <taxon>Bacteria</taxon>
        <taxon>Bacillati</taxon>
        <taxon>Bacillota</taxon>
        <taxon>Bacilli</taxon>
        <taxon>Bacillales</taxon>
        <taxon>Paenibacillaceae</taxon>
        <taxon>Paenibacillus</taxon>
    </lineage>
</organism>
<protein>
    <recommendedName>
        <fullName evidence="3">AB hydrolase-1 domain-containing protein</fullName>
    </recommendedName>
</protein>
<keyword evidence="2" id="KW-0378">Hydrolase</keyword>
<reference evidence="4 5" key="1">
    <citation type="submission" date="2016-05" db="EMBL/GenBank/DDBJ databases">
        <title>Paenibacillus oryzae. sp. nov., isolated from the rice root.</title>
        <authorList>
            <person name="Zhang J."/>
            <person name="Zhang X."/>
        </authorList>
    </citation>
    <scope>NUCLEOTIDE SEQUENCE [LARGE SCALE GENOMIC DNA]</scope>
    <source>
        <strain evidence="4 5">1DrF-4</strain>
    </source>
</reference>
<evidence type="ECO:0000313" key="4">
    <source>
        <dbReference type="EMBL" id="OBR62489.1"/>
    </source>
</evidence>
<dbReference type="InterPro" id="IPR002410">
    <property type="entry name" value="Peptidase_S33"/>
</dbReference>
<dbReference type="PANTHER" id="PTHR43798:SF33">
    <property type="entry name" value="HYDROLASE, PUTATIVE (AFU_ORTHOLOGUE AFUA_2G14860)-RELATED"/>
    <property type="match status" value="1"/>
</dbReference>
<dbReference type="InterPro" id="IPR029058">
    <property type="entry name" value="AB_hydrolase_fold"/>
</dbReference>
<dbReference type="OrthoDB" id="9775557at2"/>
<accession>A0A1A5YA42</accession>
<dbReference type="SUPFAM" id="SSF53474">
    <property type="entry name" value="alpha/beta-Hydrolases"/>
    <property type="match status" value="1"/>
</dbReference>
<dbReference type="GO" id="GO:0006508">
    <property type="term" value="P:proteolysis"/>
    <property type="evidence" value="ECO:0007669"/>
    <property type="project" value="InterPro"/>
</dbReference>
<dbReference type="Gene3D" id="3.40.50.1820">
    <property type="entry name" value="alpha/beta hydrolase"/>
    <property type="match status" value="1"/>
</dbReference>
<dbReference type="Proteomes" id="UP000092024">
    <property type="component" value="Unassembled WGS sequence"/>
</dbReference>
<proteinExistence type="inferred from homology"/>
<feature type="domain" description="AB hydrolase-1" evidence="3">
    <location>
        <begin position="24"/>
        <end position="285"/>
    </location>
</feature>
<dbReference type="PRINTS" id="PR00793">
    <property type="entry name" value="PROAMNOPTASE"/>
</dbReference>
<keyword evidence="5" id="KW-1185">Reference proteome</keyword>
<gene>
    <name evidence="4" type="ORF">A7K91_02435</name>
</gene>
<evidence type="ECO:0000259" key="3">
    <source>
        <dbReference type="Pfam" id="PF00561"/>
    </source>
</evidence>
<dbReference type="STRING" id="1844972.A7K91_02435"/>
<dbReference type="RefSeq" id="WP_068687349.1">
    <property type="nucleotide sequence ID" value="NZ_LYPA01000080.1"/>
</dbReference>
<dbReference type="Pfam" id="PF00561">
    <property type="entry name" value="Abhydrolase_1"/>
    <property type="match status" value="1"/>
</dbReference>
<dbReference type="InterPro" id="IPR000073">
    <property type="entry name" value="AB_hydrolase_1"/>
</dbReference>
<dbReference type="PANTHER" id="PTHR43798">
    <property type="entry name" value="MONOACYLGLYCEROL LIPASE"/>
    <property type="match status" value="1"/>
</dbReference>
<evidence type="ECO:0000256" key="2">
    <source>
        <dbReference type="ARBA" id="ARBA00022801"/>
    </source>
</evidence>
<name>A0A1A5YA42_9BACL</name>
<dbReference type="EMBL" id="LYPA01000080">
    <property type="protein sequence ID" value="OBR62489.1"/>
    <property type="molecule type" value="Genomic_DNA"/>
</dbReference>
<evidence type="ECO:0000313" key="5">
    <source>
        <dbReference type="Proteomes" id="UP000092024"/>
    </source>
</evidence>
<dbReference type="InterPro" id="IPR050266">
    <property type="entry name" value="AB_hydrolase_sf"/>
</dbReference>
<evidence type="ECO:0000256" key="1">
    <source>
        <dbReference type="ARBA" id="ARBA00010088"/>
    </source>
</evidence>
<dbReference type="GO" id="GO:0004177">
    <property type="term" value="F:aminopeptidase activity"/>
    <property type="evidence" value="ECO:0007669"/>
    <property type="project" value="UniProtKB-EC"/>
</dbReference>
<comment type="similarity">
    <text evidence="1">Belongs to the peptidase S33 family.</text>
</comment>
<comment type="caution">
    <text evidence="4">The sequence shown here is derived from an EMBL/GenBank/DDBJ whole genome shotgun (WGS) entry which is preliminary data.</text>
</comment>
<sequence length="302" mass="34084">MIGEWIEVNGKGLYVEIHGNEEAPPLLYLHGGPGESCYEFMLHQAQKLSEKLRLIGIDQRGVWRSHAIEEEETLRLQDLVEDCEQLRKQLGIEKWSVLGHSFGGLLGVRYASCHPDTIECLILEGPSFDLSKSLKNWLRKAASLYESIGKTEEARECLGTADGNQSPLDTLNGFIKLSQGLGELRMKVYTPNDGDNYETILYSESQMEEFGRRSSIHFSKLVDEGCIFESLLPKLGTLPMPVLLIKGRHDPIICEEQTEAFVKEVRNGIVNLYEESGHLPHFEEPDRFAKDVIEFVLSAADF</sequence>
<dbReference type="AlphaFoldDB" id="A0A1A5YA42"/>
<dbReference type="GO" id="GO:0016020">
    <property type="term" value="C:membrane"/>
    <property type="evidence" value="ECO:0007669"/>
    <property type="project" value="TreeGrafter"/>
</dbReference>